<proteinExistence type="predicted"/>
<evidence type="ECO:0000313" key="6">
    <source>
        <dbReference type="RefSeq" id="XP_056855129.1"/>
    </source>
</evidence>
<dbReference type="RefSeq" id="XP_056855128.1">
    <property type="nucleotide sequence ID" value="XM_056999148.1"/>
</dbReference>
<name>A0A9W3CU50_RAPSA</name>
<dbReference type="RefSeq" id="XP_056855126.1">
    <property type="nucleotide sequence ID" value="XM_056999146.1"/>
</dbReference>
<evidence type="ECO:0000313" key="5">
    <source>
        <dbReference type="RefSeq" id="XP_056855128.1"/>
    </source>
</evidence>
<dbReference type="AlphaFoldDB" id="A0A9W3CU50"/>
<dbReference type="RefSeq" id="XP_056855127.1">
    <property type="nucleotide sequence ID" value="XM_056999147.1"/>
</dbReference>
<evidence type="ECO:0000313" key="7">
    <source>
        <dbReference type="RefSeq" id="XP_056855130.1"/>
    </source>
</evidence>
<evidence type="ECO:0000313" key="1">
    <source>
        <dbReference type="Proteomes" id="UP000504610"/>
    </source>
</evidence>
<sequence>MTQYIIGEVFELGRVQTVQVHDGEKKRLQFRMRDTTGLDVACCLWEKYAEQFEPLIESGNDQPLICFIRFAKIILFRGTIRLSNAYDGSVVTLNPTVKEAIEFKQKMQQDDLSLALYDNKNESMKVIKKQVEDLTQIEVKTISEFWTHLRLGVAKSYVQLNQWTQIGVGSTLDVIFAEGVLLGLVDIWLVLKSQCSVVRFAVLMSEMCHQSTSCIYLLKMTVRHVKSGYLTLLQTPL</sequence>
<dbReference type="Gene3D" id="2.40.50.140">
    <property type="entry name" value="Nucleic acid-binding proteins"/>
    <property type="match status" value="1"/>
</dbReference>
<dbReference type="CDD" id="cd04481">
    <property type="entry name" value="RPA1_DBD_B_like"/>
    <property type="match status" value="1"/>
</dbReference>
<dbReference type="RefSeq" id="XP_056855131.1">
    <property type="nucleotide sequence ID" value="XM_056999151.1"/>
</dbReference>
<dbReference type="RefSeq" id="XP_056855132.1">
    <property type="nucleotide sequence ID" value="XM_056999152.1"/>
</dbReference>
<gene>
    <name evidence="2 3 4 5 6 7 8 9" type="primary">LOC130504528</name>
</gene>
<evidence type="ECO:0000313" key="2">
    <source>
        <dbReference type="RefSeq" id="XP_056855125.1"/>
    </source>
</evidence>
<evidence type="ECO:0000313" key="3">
    <source>
        <dbReference type="RefSeq" id="XP_056855126.1"/>
    </source>
</evidence>
<dbReference type="RefSeq" id="XP_056855130.1">
    <property type="nucleotide sequence ID" value="XM_056999150.1"/>
</dbReference>
<reference evidence="2 3" key="1">
    <citation type="submission" date="2025-04" db="UniProtKB">
        <authorList>
            <consortium name="RefSeq"/>
        </authorList>
    </citation>
    <scope>IDENTIFICATION</scope>
    <source>
        <tissue evidence="2 3">Leaf</tissue>
    </source>
</reference>
<evidence type="ECO:0000313" key="4">
    <source>
        <dbReference type="RefSeq" id="XP_056855127.1"/>
    </source>
</evidence>
<dbReference type="GeneID" id="130504528"/>
<evidence type="ECO:0000313" key="8">
    <source>
        <dbReference type="RefSeq" id="XP_056855131.1"/>
    </source>
</evidence>
<dbReference type="OrthoDB" id="1092311at2759"/>
<organism evidence="1 8">
    <name type="scientific">Raphanus sativus</name>
    <name type="common">Radish</name>
    <name type="synonym">Raphanus raphanistrum var. sativus</name>
    <dbReference type="NCBI Taxonomy" id="3726"/>
    <lineage>
        <taxon>Eukaryota</taxon>
        <taxon>Viridiplantae</taxon>
        <taxon>Streptophyta</taxon>
        <taxon>Embryophyta</taxon>
        <taxon>Tracheophyta</taxon>
        <taxon>Spermatophyta</taxon>
        <taxon>Magnoliopsida</taxon>
        <taxon>eudicotyledons</taxon>
        <taxon>Gunneridae</taxon>
        <taxon>Pentapetalae</taxon>
        <taxon>rosids</taxon>
        <taxon>malvids</taxon>
        <taxon>Brassicales</taxon>
        <taxon>Brassicaceae</taxon>
        <taxon>Brassiceae</taxon>
        <taxon>Raphanus</taxon>
    </lineage>
</organism>
<dbReference type="KEGG" id="rsz:130504528"/>
<protein>
    <submittedName>
        <fullName evidence="2 3">Uncharacterized protein LOC130504528 isoform X1</fullName>
    </submittedName>
</protein>
<dbReference type="InterPro" id="IPR012340">
    <property type="entry name" value="NA-bd_OB-fold"/>
</dbReference>
<keyword evidence="1" id="KW-1185">Reference proteome</keyword>
<dbReference type="SUPFAM" id="SSF50249">
    <property type="entry name" value="Nucleic acid-binding proteins"/>
    <property type="match status" value="1"/>
</dbReference>
<accession>A0A9W3CU50</accession>
<evidence type="ECO:0000313" key="9">
    <source>
        <dbReference type="RefSeq" id="XP_056855132.1"/>
    </source>
</evidence>
<dbReference type="RefSeq" id="XP_056855129.1">
    <property type="nucleotide sequence ID" value="XM_056999149.1"/>
</dbReference>
<dbReference type="RefSeq" id="XP_056855125.1">
    <property type="nucleotide sequence ID" value="XM_056999145.1"/>
</dbReference>
<dbReference type="Proteomes" id="UP000504610">
    <property type="component" value="Unplaced"/>
</dbReference>